<dbReference type="AlphaFoldDB" id="A0A399F9A9"/>
<name>A0A399F9A9_9DEIN</name>
<keyword evidence="2" id="KW-1185">Reference proteome</keyword>
<protein>
    <submittedName>
        <fullName evidence="1">Uncharacterized protein</fullName>
    </submittedName>
</protein>
<dbReference type="OrthoDB" id="215601at2"/>
<comment type="caution">
    <text evidence="1">The sequence shown here is derived from an EMBL/GenBank/DDBJ whole genome shotgun (WGS) entry which is preliminary data.</text>
</comment>
<sequence>MPTFEHFQQLKNHIPLPADKQQIGACLACSYWDADDVRRDQSQVARVAVCLHPDLVEFSLIVSGGSGCSRWAEEPAAGAEARAYVEQYEAP</sequence>
<accession>A0A399F9A9</accession>
<organism evidence="1 2">
    <name type="scientific">Meiothermus granaticius NBRC 107808</name>
    <dbReference type="NCBI Taxonomy" id="1227551"/>
    <lineage>
        <taxon>Bacteria</taxon>
        <taxon>Thermotogati</taxon>
        <taxon>Deinococcota</taxon>
        <taxon>Deinococci</taxon>
        <taxon>Thermales</taxon>
        <taxon>Thermaceae</taxon>
        <taxon>Meiothermus</taxon>
    </lineage>
</organism>
<evidence type="ECO:0000313" key="1">
    <source>
        <dbReference type="EMBL" id="RIH92828.1"/>
    </source>
</evidence>
<dbReference type="EMBL" id="QWLB01000013">
    <property type="protein sequence ID" value="RIH92828.1"/>
    <property type="molecule type" value="Genomic_DNA"/>
</dbReference>
<evidence type="ECO:0000313" key="2">
    <source>
        <dbReference type="Proteomes" id="UP000266178"/>
    </source>
</evidence>
<dbReference type="RefSeq" id="WP_119356740.1">
    <property type="nucleotide sequence ID" value="NZ_BJXM01000001.1"/>
</dbReference>
<reference evidence="1 2" key="1">
    <citation type="submission" date="2018-08" db="EMBL/GenBank/DDBJ databases">
        <title>Meiothermus granaticius genome AF-68 sequencing project.</title>
        <authorList>
            <person name="Da Costa M.S."/>
            <person name="Albuquerque L."/>
            <person name="Raposo P."/>
            <person name="Froufe H.J.C."/>
            <person name="Barroso C.S."/>
            <person name="Egas C."/>
        </authorList>
    </citation>
    <scope>NUCLEOTIDE SEQUENCE [LARGE SCALE GENOMIC DNA]</scope>
    <source>
        <strain evidence="1 2">AF-68</strain>
    </source>
</reference>
<dbReference type="Proteomes" id="UP000266178">
    <property type="component" value="Unassembled WGS sequence"/>
</dbReference>
<proteinExistence type="predicted"/>
<gene>
    <name evidence="1" type="ORF">Mgrana_01235</name>
</gene>